<dbReference type="EMBL" id="CAUYUJ010015216">
    <property type="protein sequence ID" value="CAK0851202.1"/>
    <property type="molecule type" value="Genomic_DNA"/>
</dbReference>
<sequence length="150" mass="16419">MHQFVEPAPDVFPLHQPPPGSVGAGVQQRITFRGSGAPTLLHAAHRTWARTTNIASPGDLVFVLCCHSWLGHLSGLLEGPPFTSHLDLSPVLQKTPLMTSRPSAIAAFWVEMRRTPKCSAHQVSKVPYHFMATPCVIHALIDGSWTVRLM</sequence>
<comment type="caution">
    <text evidence="1">The sequence shown here is derived from an EMBL/GenBank/DDBJ whole genome shotgun (WGS) entry which is preliminary data.</text>
</comment>
<name>A0ABN9TY03_9DINO</name>
<gene>
    <name evidence="1" type="ORF">PCOR1329_LOCUS43391</name>
</gene>
<reference evidence="1" key="1">
    <citation type="submission" date="2023-10" db="EMBL/GenBank/DDBJ databases">
        <authorList>
            <person name="Chen Y."/>
            <person name="Shah S."/>
            <person name="Dougan E. K."/>
            <person name="Thang M."/>
            <person name="Chan C."/>
        </authorList>
    </citation>
    <scope>NUCLEOTIDE SEQUENCE [LARGE SCALE GENOMIC DNA]</scope>
</reference>
<evidence type="ECO:0000313" key="2">
    <source>
        <dbReference type="Proteomes" id="UP001189429"/>
    </source>
</evidence>
<protein>
    <submittedName>
        <fullName evidence="1">Uncharacterized protein</fullName>
    </submittedName>
</protein>
<accession>A0ABN9TY03</accession>
<evidence type="ECO:0000313" key="1">
    <source>
        <dbReference type="EMBL" id="CAK0851202.1"/>
    </source>
</evidence>
<dbReference type="Proteomes" id="UP001189429">
    <property type="component" value="Unassembled WGS sequence"/>
</dbReference>
<proteinExistence type="predicted"/>
<organism evidence="1 2">
    <name type="scientific">Prorocentrum cordatum</name>
    <dbReference type="NCBI Taxonomy" id="2364126"/>
    <lineage>
        <taxon>Eukaryota</taxon>
        <taxon>Sar</taxon>
        <taxon>Alveolata</taxon>
        <taxon>Dinophyceae</taxon>
        <taxon>Prorocentrales</taxon>
        <taxon>Prorocentraceae</taxon>
        <taxon>Prorocentrum</taxon>
    </lineage>
</organism>
<keyword evidence="2" id="KW-1185">Reference proteome</keyword>